<organism evidence="1 2">
    <name type="scientific">Filimonas zeae</name>
    <dbReference type="NCBI Taxonomy" id="1737353"/>
    <lineage>
        <taxon>Bacteria</taxon>
        <taxon>Pseudomonadati</taxon>
        <taxon>Bacteroidota</taxon>
        <taxon>Chitinophagia</taxon>
        <taxon>Chitinophagales</taxon>
        <taxon>Chitinophagaceae</taxon>
        <taxon>Filimonas</taxon>
    </lineage>
</organism>
<dbReference type="RefSeq" id="WP_188951782.1">
    <property type="nucleotide sequence ID" value="NZ_BMIB01000002.1"/>
</dbReference>
<gene>
    <name evidence="1" type="ORF">GCM10011379_18860</name>
</gene>
<keyword evidence="2" id="KW-1185">Reference proteome</keyword>
<name>A0A917IYJ4_9BACT</name>
<comment type="caution">
    <text evidence="1">The sequence shown here is derived from an EMBL/GenBank/DDBJ whole genome shotgun (WGS) entry which is preliminary data.</text>
</comment>
<proteinExistence type="predicted"/>
<dbReference type="InterPro" id="IPR007325">
    <property type="entry name" value="KFase/CYL"/>
</dbReference>
<dbReference type="AlphaFoldDB" id="A0A917IYJ4"/>
<dbReference type="InterPro" id="IPR037175">
    <property type="entry name" value="KFase_sf"/>
</dbReference>
<sequence>MNIIDLTHPLEHGQDTFPWDPKLSIVPHGNTRTLKYNITQISMSTHQGTHVDAIYHFLDEGKTIDQMPLNWFFGHTHLLRIPKEAGADITVADFAPYEALLKPGARIIYETGWHREFGKEHFYSAFPSLTQEAGRYLADKGIRFLGMDTPTPSRDWYEMHHDILLPKEIVIVEALANLHNAPDEFIFAGFPLNIKGRDGSPIRAVAFTGGFEGVPA</sequence>
<dbReference type="EMBL" id="BMIB01000002">
    <property type="protein sequence ID" value="GGH65579.1"/>
    <property type="molecule type" value="Genomic_DNA"/>
</dbReference>
<dbReference type="PANTHER" id="PTHR31118">
    <property type="entry name" value="CYCLASE-LIKE PROTEIN 2"/>
    <property type="match status" value="1"/>
</dbReference>
<dbReference type="Proteomes" id="UP000627292">
    <property type="component" value="Unassembled WGS sequence"/>
</dbReference>
<reference evidence="1" key="2">
    <citation type="submission" date="2020-09" db="EMBL/GenBank/DDBJ databases">
        <authorList>
            <person name="Sun Q."/>
            <person name="Zhou Y."/>
        </authorList>
    </citation>
    <scope>NUCLEOTIDE SEQUENCE</scope>
    <source>
        <strain evidence="1">CGMCC 1.15290</strain>
    </source>
</reference>
<reference evidence="1" key="1">
    <citation type="journal article" date="2014" name="Int. J. Syst. Evol. Microbiol.">
        <title>Complete genome sequence of Corynebacterium casei LMG S-19264T (=DSM 44701T), isolated from a smear-ripened cheese.</title>
        <authorList>
            <consortium name="US DOE Joint Genome Institute (JGI-PGF)"/>
            <person name="Walter F."/>
            <person name="Albersmeier A."/>
            <person name="Kalinowski J."/>
            <person name="Ruckert C."/>
        </authorList>
    </citation>
    <scope>NUCLEOTIDE SEQUENCE</scope>
    <source>
        <strain evidence="1">CGMCC 1.15290</strain>
    </source>
</reference>
<evidence type="ECO:0000313" key="1">
    <source>
        <dbReference type="EMBL" id="GGH65579.1"/>
    </source>
</evidence>
<accession>A0A917IYJ4</accession>
<dbReference type="GO" id="GO:0004061">
    <property type="term" value="F:arylformamidase activity"/>
    <property type="evidence" value="ECO:0007669"/>
    <property type="project" value="InterPro"/>
</dbReference>
<dbReference type="SUPFAM" id="SSF102198">
    <property type="entry name" value="Putative cyclase"/>
    <property type="match status" value="1"/>
</dbReference>
<dbReference type="Gene3D" id="3.50.30.50">
    <property type="entry name" value="Putative cyclase"/>
    <property type="match status" value="1"/>
</dbReference>
<dbReference type="Pfam" id="PF04199">
    <property type="entry name" value="Cyclase"/>
    <property type="match status" value="1"/>
</dbReference>
<dbReference type="GO" id="GO:0019441">
    <property type="term" value="P:L-tryptophan catabolic process to kynurenine"/>
    <property type="evidence" value="ECO:0007669"/>
    <property type="project" value="InterPro"/>
</dbReference>
<evidence type="ECO:0000313" key="2">
    <source>
        <dbReference type="Proteomes" id="UP000627292"/>
    </source>
</evidence>
<protein>
    <submittedName>
        <fullName evidence="1">Polyketide cyclase</fullName>
    </submittedName>
</protein>
<dbReference type="PANTHER" id="PTHR31118:SF12">
    <property type="entry name" value="CYCLASE-LIKE PROTEIN 2"/>
    <property type="match status" value="1"/>
</dbReference>